<dbReference type="RefSeq" id="WP_296929806.1">
    <property type="nucleotide sequence ID" value="NZ_CP133407.1"/>
</dbReference>
<evidence type="ECO:0000313" key="2">
    <source>
        <dbReference type="Proteomes" id="UP001230145"/>
    </source>
</evidence>
<accession>A0ABT9PHU1</accession>
<keyword evidence="2" id="KW-1185">Reference proteome</keyword>
<organism evidence="1 2">
    <name type="scientific">Trueperella abortisuis</name>
    <dbReference type="NCBI Taxonomy" id="445930"/>
    <lineage>
        <taxon>Bacteria</taxon>
        <taxon>Bacillati</taxon>
        <taxon>Actinomycetota</taxon>
        <taxon>Actinomycetes</taxon>
        <taxon>Actinomycetales</taxon>
        <taxon>Actinomycetaceae</taxon>
        <taxon>Trueperella</taxon>
    </lineage>
</organism>
<dbReference type="EMBL" id="JAUSQL010000001">
    <property type="protein sequence ID" value="MDP9832066.1"/>
    <property type="molecule type" value="Genomic_DNA"/>
</dbReference>
<evidence type="ECO:0000313" key="1">
    <source>
        <dbReference type="EMBL" id="MDP9832066.1"/>
    </source>
</evidence>
<sequence length="104" mass="11925">MSAMDEFPEVEGVDVPLLYVSPMHCSDVEIKAPIIRWLVSHGIQPDSTDPGLRWWSKYVNGDMIGVLYMHVAFNPTRWYFLPPEGKTIEDLIPEYWVGEGECPK</sequence>
<gene>
    <name evidence="1" type="ORF">J2S45_000745</name>
</gene>
<protein>
    <submittedName>
        <fullName evidence="1">Uncharacterized protein</fullName>
    </submittedName>
</protein>
<comment type="caution">
    <text evidence="1">The sequence shown here is derived from an EMBL/GenBank/DDBJ whole genome shotgun (WGS) entry which is preliminary data.</text>
</comment>
<name>A0ABT9PHU1_9ACTO</name>
<proteinExistence type="predicted"/>
<dbReference type="Proteomes" id="UP001230145">
    <property type="component" value="Unassembled WGS sequence"/>
</dbReference>
<reference evidence="1 2" key="1">
    <citation type="submission" date="2023-07" db="EMBL/GenBank/DDBJ databases">
        <title>Sequencing the genomes of 1000 actinobacteria strains.</title>
        <authorList>
            <person name="Klenk H.-P."/>
        </authorList>
    </citation>
    <scope>NUCLEOTIDE SEQUENCE [LARGE SCALE GENOMIC DNA]</scope>
    <source>
        <strain evidence="1 2">DSM 19515</strain>
    </source>
</reference>